<evidence type="ECO:0000313" key="2">
    <source>
        <dbReference type="Proteomes" id="UP000243197"/>
    </source>
</evidence>
<dbReference type="RefSeq" id="WP_096686050.1">
    <property type="nucleotide sequence ID" value="NZ_AP014564.1"/>
</dbReference>
<proteinExistence type="predicted"/>
<name>A0A1J1DY25_9FLAO</name>
<organism evidence="1 2">
    <name type="scientific">Ichthyobacterium seriolicida</name>
    <dbReference type="NCBI Taxonomy" id="242600"/>
    <lineage>
        <taxon>Bacteria</taxon>
        <taxon>Pseudomonadati</taxon>
        <taxon>Bacteroidota</taxon>
        <taxon>Flavobacteriia</taxon>
        <taxon>Flavobacteriales</taxon>
        <taxon>Ichthyobacteriaceae</taxon>
        <taxon>Ichthyobacterium</taxon>
    </lineage>
</organism>
<dbReference type="AlphaFoldDB" id="A0A1J1DY25"/>
<evidence type="ECO:0000313" key="1">
    <source>
        <dbReference type="EMBL" id="BAV94783.1"/>
    </source>
</evidence>
<dbReference type="KEGG" id="ise:JBKA6_0770"/>
<dbReference type="Proteomes" id="UP000243197">
    <property type="component" value="Chromosome"/>
</dbReference>
<evidence type="ECO:0008006" key="3">
    <source>
        <dbReference type="Google" id="ProtNLM"/>
    </source>
</evidence>
<protein>
    <recommendedName>
        <fullName evidence="3">DUF4295 domain-containing protein</fullName>
    </recommendedName>
</protein>
<reference evidence="1 2" key="1">
    <citation type="submission" date="2014-03" db="EMBL/GenBank/DDBJ databases">
        <title>complete genome sequence of Flavobacteriaceae bacterium JBKA-6.</title>
        <authorList>
            <person name="Takano T."/>
            <person name="Nakamura Y."/>
            <person name="Takuma S."/>
            <person name="Yasuike M."/>
            <person name="Matsuyama T."/>
            <person name="Sakai T."/>
            <person name="Fujiwara A."/>
            <person name="Kimoto K."/>
            <person name="Fukuda Y."/>
            <person name="Kondo H."/>
            <person name="Hirono I."/>
            <person name="Nakayasu C."/>
        </authorList>
    </citation>
    <scope>NUCLEOTIDE SEQUENCE [LARGE SCALE GENOMIC DNA]</scope>
    <source>
        <strain evidence="1 2">JBKA-6</strain>
    </source>
</reference>
<keyword evidence="2" id="KW-1185">Reference proteome</keyword>
<dbReference type="InterPro" id="IPR025379">
    <property type="entry name" value="DUF4295"/>
</dbReference>
<dbReference type="Pfam" id="PF14128">
    <property type="entry name" value="DUF4295"/>
    <property type="match status" value="1"/>
</dbReference>
<accession>A0A1J1DY25</accession>
<gene>
    <name evidence="1" type="ORF">JBKA6_0770</name>
</gene>
<sequence>MAKKAVASLQTGAKKMVKAIKMLKSEKTGSYTFKHKILNVEEVKDFFDNTSSSK</sequence>
<dbReference type="OrthoDB" id="1494985at2"/>
<dbReference type="EMBL" id="AP014564">
    <property type="protein sequence ID" value="BAV94783.1"/>
    <property type="molecule type" value="Genomic_DNA"/>
</dbReference>